<dbReference type="AlphaFoldDB" id="A0A392S7X4"/>
<evidence type="ECO:0000313" key="2">
    <source>
        <dbReference type="Proteomes" id="UP000265520"/>
    </source>
</evidence>
<protein>
    <submittedName>
        <fullName evidence="1">Uncharacterized protein</fullName>
    </submittedName>
</protein>
<evidence type="ECO:0000313" key="1">
    <source>
        <dbReference type="EMBL" id="MCI43995.1"/>
    </source>
</evidence>
<organism evidence="1 2">
    <name type="scientific">Trifolium medium</name>
    <dbReference type="NCBI Taxonomy" id="97028"/>
    <lineage>
        <taxon>Eukaryota</taxon>
        <taxon>Viridiplantae</taxon>
        <taxon>Streptophyta</taxon>
        <taxon>Embryophyta</taxon>
        <taxon>Tracheophyta</taxon>
        <taxon>Spermatophyta</taxon>
        <taxon>Magnoliopsida</taxon>
        <taxon>eudicotyledons</taxon>
        <taxon>Gunneridae</taxon>
        <taxon>Pentapetalae</taxon>
        <taxon>rosids</taxon>
        <taxon>fabids</taxon>
        <taxon>Fabales</taxon>
        <taxon>Fabaceae</taxon>
        <taxon>Papilionoideae</taxon>
        <taxon>50 kb inversion clade</taxon>
        <taxon>NPAAA clade</taxon>
        <taxon>Hologalegina</taxon>
        <taxon>IRL clade</taxon>
        <taxon>Trifolieae</taxon>
        <taxon>Trifolium</taxon>
    </lineage>
</organism>
<sequence>MKTLGKWMVQVDDHGEKWMALILELVGQENQVALILELGEQGESSG</sequence>
<name>A0A392S7X4_9FABA</name>
<dbReference type="EMBL" id="LXQA010324601">
    <property type="protein sequence ID" value="MCI43995.1"/>
    <property type="molecule type" value="Genomic_DNA"/>
</dbReference>
<comment type="caution">
    <text evidence="1">The sequence shown here is derived from an EMBL/GenBank/DDBJ whole genome shotgun (WGS) entry which is preliminary data.</text>
</comment>
<reference evidence="1 2" key="1">
    <citation type="journal article" date="2018" name="Front. Plant Sci.">
        <title>Red Clover (Trifolium pratense) and Zigzag Clover (T. medium) - A Picture of Genomic Similarities and Differences.</title>
        <authorList>
            <person name="Dluhosova J."/>
            <person name="Istvanek J."/>
            <person name="Nedelnik J."/>
            <person name="Repkova J."/>
        </authorList>
    </citation>
    <scope>NUCLEOTIDE SEQUENCE [LARGE SCALE GENOMIC DNA]</scope>
    <source>
        <strain evidence="2">cv. 10/8</strain>
        <tissue evidence="1">Leaf</tissue>
    </source>
</reference>
<keyword evidence="2" id="KW-1185">Reference proteome</keyword>
<accession>A0A392S7X4</accession>
<proteinExistence type="predicted"/>
<dbReference type="Proteomes" id="UP000265520">
    <property type="component" value="Unassembled WGS sequence"/>
</dbReference>